<dbReference type="PROSITE" id="PS50088">
    <property type="entry name" value="ANK_REPEAT"/>
    <property type="match status" value="1"/>
</dbReference>
<keyword evidence="1" id="KW-0040">ANK repeat</keyword>
<gene>
    <name evidence="2" type="ORF">HNQ64_001925</name>
</gene>
<dbReference type="SUPFAM" id="SSF48403">
    <property type="entry name" value="Ankyrin repeat"/>
    <property type="match status" value="1"/>
</dbReference>
<dbReference type="InterPro" id="IPR036770">
    <property type="entry name" value="Ankyrin_rpt-contain_sf"/>
</dbReference>
<feature type="repeat" description="ANK" evidence="1">
    <location>
        <begin position="55"/>
        <end position="87"/>
    </location>
</feature>
<dbReference type="PROSITE" id="PS51257">
    <property type="entry name" value="PROKAR_LIPOPROTEIN"/>
    <property type="match status" value="1"/>
</dbReference>
<evidence type="ECO:0000313" key="2">
    <source>
        <dbReference type="EMBL" id="MBB5037676.1"/>
    </source>
</evidence>
<accession>A0A7W7YK60</accession>
<dbReference type="EMBL" id="JACHIF010000003">
    <property type="protein sequence ID" value="MBB5037676.1"/>
    <property type="molecule type" value="Genomic_DNA"/>
</dbReference>
<sequence>MKAFLCALMSVVGLSACTELQSHSFDRAFAEAVVSNDTRTLFSTCNRTNATRPINGLQPIYYVASHGNEDAIDLLYNSGASLKTRSPEGRSLAYAAAVNGHSATAAKLVKIGGGSSSDLAAGRAQWQRNREQKKAHDAMMIAGMAWIANQMFQDSISNDAKSESDKRLEYFQHLQMDRMNGTTSH</sequence>
<dbReference type="AlphaFoldDB" id="A0A7W7YK60"/>
<comment type="caution">
    <text evidence="2">The sequence shown here is derived from an EMBL/GenBank/DDBJ whole genome shotgun (WGS) entry which is preliminary data.</text>
</comment>
<evidence type="ECO:0000313" key="3">
    <source>
        <dbReference type="Proteomes" id="UP000534294"/>
    </source>
</evidence>
<protein>
    <submittedName>
        <fullName evidence="2">Ankyrin repeat protein</fullName>
    </submittedName>
</protein>
<keyword evidence="3" id="KW-1185">Reference proteome</keyword>
<dbReference type="PROSITE" id="PS50297">
    <property type="entry name" value="ANK_REP_REGION"/>
    <property type="match status" value="1"/>
</dbReference>
<dbReference type="Gene3D" id="1.25.40.20">
    <property type="entry name" value="Ankyrin repeat-containing domain"/>
    <property type="match status" value="1"/>
</dbReference>
<dbReference type="Proteomes" id="UP000534294">
    <property type="component" value="Unassembled WGS sequence"/>
</dbReference>
<name>A0A7W7YK60_9BACT</name>
<proteinExistence type="predicted"/>
<dbReference type="RefSeq" id="WP_184207779.1">
    <property type="nucleotide sequence ID" value="NZ_JACHIF010000003.1"/>
</dbReference>
<reference evidence="2 3" key="1">
    <citation type="submission" date="2020-08" db="EMBL/GenBank/DDBJ databases">
        <title>Genomic Encyclopedia of Type Strains, Phase IV (KMG-IV): sequencing the most valuable type-strain genomes for metagenomic binning, comparative biology and taxonomic classification.</title>
        <authorList>
            <person name="Goeker M."/>
        </authorList>
    </citation>
    <scope>NUCLEOTIDE SEQUENCE [LARGE SCALE GENOMIC DNA]</scope>
    <source>
        <strain evidence="2 3">DSM 12251</strain>
    </source>
</reference>
<dbReference type="InterPro" id="IPR002110">
    <property type="entry name" value="Ankyrin_rpt"/>
</dbReference>
<organism evidence="2 3">
    <name type="scientific">Prosthecobacter dejongeii</name>
    <dbReference type="NCBI Taxonomy" id="48465"/>
    <lineage>
        <taxon>Bacteria</taxon>
        <taxon>Pseudomonadati</taxon>
        <taxon>Verrucomicrobiota</taxon>
        <taxon>Verrucomicrobiia</taxon>
        <taxon>Verrucomicrobiales</taxon>
        <taxon>Verrucomicrobiaceae</taxon>
        <taxon>Prosthecobacter</taxon>
    </lineage>
</organism>
<evidence type="ECO:0000256" key="1">
    <source>
        <dbReference type="PROSITE-ProRule" id="PRU00023"/>
    </source>
</evidence>